<gene>
    <name evidence="2" type="ORF">AKJ44_02060</name>
</gene>
<feature type="transmembrane region" description="Helical" evidence="1">
    <location>
        <begin position="151"/>
        <end position="176"/>
    </location>
</feature>
<dbReference type="Proteomes" id="UP000070035">
    <property type="component" value="Unassembled WGS sequence"/>
</dbReference>
<keyword evidence="1" id="KW-0472">Membrane</keyword>
<feature type="transmembrane region" description="Helical" evidence="1">
    <location>
        <begin position="40"/>
        <end position="58"/>
    </location>
</feature>
<feature type="transmembrane region" description="Helical" evidence="1">
    <location>
        <begin position="106"/>
        <end position="130"/>
    </location>
</feature>
<accession>A0A133V602</accession>
<proteinExistence type="predicted"/>
<organism evidence="2 3">
    <name type="scientific">candidate division MSBL1 archaeon SCGC-AAA261F17</name>
    <dbReference type="NCBI Taxonomy" id="1698274"/>
    <lineage>
        <taxon>Archaea</taxon>
        <taxon>Methanobacteriati</taxon>
        <taxon>Methanobacteriota</taxon>
        <taxon>candidate division MSBL1</taxon>
    </lineage>
</organism>
<dbReference type="EMBL" id="LHXY01000025">
    <property type="protein sequence ID" value="KXB01857.1"/>
    <property type="molecule type" value="Genomic_DNA"/>
</dbReference>
<keyword evidence="1" id="KW-0812">Transmembrane</keyword>
<name>A0A133V602_9EURY</name>
<keyword evidence="3" id="KW-1185">Reference proteome</keyword>
<protein>
    <submittedName>
        <fullName evidence="2">Uncharacterized protein</fullName>
    </submittedName>
</protein>
<comment type="caution">
    <text evidence="2">The sequence shown here is derived from an EMBL/GenBank/DDBJ whole genome shotgun (WGS) entry which is preliminary data.</text>
</comment>
<keyword evidence="1" id="KW-1133">Transmembrane helix</keyword>
<evidence type="ECO:0000313" key="3">
    <source>
        <dbReference type="Proteomes" id="UP000070035"/>
    </source>
</evidence>
<evidence type="ECO:0000313" key="2">
    <source>
        <dbReference type="EMBL" id="KXB01857.1"/>
    </source>
</evidence>
<sequence>MCFGRDLKTRNRIRIRGHGGIARYDYGFISKIAQLRIEPSWNLVGPLMFIVVFRIHALRRIFKTLMSKPTIGVTPWVRFWFLAAMFFGLATTPYLAHSFLQNGSTFFLIDLLTLLTVVSWVLLVALTVWISRMSSKHSSRKLKRVKKSQRAHQWLLAPSSAVFFIFTGIYSFIIMLA</sequence>
<reference evidence="2 3" key="1">
    <citation type="journal article" date="2016" name="Sci. Rep.">
        <title>Metabolic traits of an uncultured archaeal lineage -MSBL1- from brine pools of the Red Sea.</title>
        <authorList>
            <person name="Mwirichia R."/>
            <person name="Alam I."/>
            <person name="Rashid M."/>
            <person name="Vinu M."/>
            <person name="Ba-Alawi W."/>
            <person name="Anthony Kamau A."/>
            <person name="Kamanda Ngugi D."/>
            <person name="Goker M."/>
            <person name="Klenk H.P."/>
            <person name="Bajic V."/>
            <person name="Stingl U."/>
        </authorList>
    </citation>
    <scope>NUCLEOTIDE SEQUENCE [LARGE SCALE GENOMIC DNA]</scope>
    <source>
        <strain evidence="2">SCGC-AAA261F17</strain>
    </source>
</reference>
<evidence type="ECO:0000256" key="1">
    <source>
        <dbReference type="SAM" id="Phobius"/>
    </source>
</evidence>
<dbReference type="AlphaFoldDB" id="A0A133V602"/>
<feature type="transmembrane region" description="Helical" evidence="1">
    <location>
        <begin position="79"/>
        <end position="100"/>
    </location>
</feature>